<feature type="transmembrane region" description="Helical" evidence="11">
    <location>
        <begin position="325"/>
        <end position="349"/>
    </location>
</feature>
<evidence type="ECO:0000256" key="6">
    <source>
        <dbReference type="ARBA" id="ARBA00023053"/>
    </source>
</evidence>
<dbReference type="InterPro" id="IPR000595">
    <property type="entry name" value="cNMP-bd_dom"/>
</dbReference>
<feature type="transmembrane region" description="Helical" evidence="11">
    <location>
        <begin position="361"/>
        <end position="380"/>
    </location>
</feature>
<feature type="transmembrane region" description="Helical" evidence="11">
    <location>
        <begin position="204"/>
        <end position="221"/>
    </location>
</feature>
<dbReference type="SUPFAM" id="SSF51206">
    <property type="entry name" value="cAMP-binding domain-like"/>
    <property type="match status" value="1"/>
</dbReference>
<feature type="transmembrane region" description="Helical" evidence="11">
    <location>
        <begin position="6"/>
        <end position="25"/>
    </location>
</feature>
<feature type="transmembrane region" description="Helical" evidence="11">
    <location>
        <begin position="172"/>
        <end position="192"/>
    </location>
</feature>
<feature type="domain" description="Cyclic nucleotide-binding" evidence="12">
    <location>
        <begin position="707"/>
        <end position="822"/>
    </location>
</feature>
<evidence type="ECO:0000256" key="9">
    <source>
        <dbReference type="ARBA" id="ARBA00023201"/>
    </source>
</evidence>
<dbReference type="CDD" id="cd00038">
    <property type="entry name" value="CAP_ED"/>
    <property type="match status" value="1"/>
</dbReference>
<sequence length="895" mass="96288">MDVIVFGLGLFALLMTLVALGVPIARALGLPFPVIVAASGITYGTVTLMTGFQLTGGGVESFDLWFLSSIAFDSRTLLYVFLPPLLFEMALAINVRRLIDDLAAVVLLAVFAVVVATAGVGLAVWGVSPLGLVACLMLGAAVATTDPAAVVTTFREIGAPRRLMVLLEGESLLNDAAAIAIFAVLLEIASQINVPDPGMAVTEFLRSFGGGAVVGLGVGYVASRLYPVLGRSAVAETSMTVALAYGTYLIADAGLGVSGVVAVVFAGALTGTVGFVRMGPGNWATVRAVWTQIGFWANGFVLLLVATLTPGLISGLTWEMVLLVPAVYIGAFGARALILFAVLPVIELFTRTENMTTPQKLLVLWGGVRGAVTLVLALALTEIDALGTDAPIVGALAAAFTLTTLVINASTLAFVTHYLGLNRLSPTDLAIRERIVAGSIERVRNVITDLARKRALEDEAIEAVEETLAAQMREAESATGGLRIPFGERLRVGLAILGAQEGRLVRRAFEEGAIGPRVTNYMRLFSERLVDAARVDGRDGYEETFERELRSARAFRVAVALHRLTGWDGLLRQRIEIRLTALLEGERILRDLVRFAESTLGPMIGDDAAGNLRALIAYRLERVEEEIEAVSLQYPSYVADMERLLLLRAAIRRERQQFARLLNDGIIGQELHDSLAAELDRRERPLARPPRLDLALKPRDLVERVPLFQGLDKRQRRAIARRLRTHLVAPEEVILETGTRGDKMFFIASGAVEVRGTGEPLQLSNGEFFGEIALISPMRRRQTAVVSLGFGRLLTLSRDDFAKLVRREPDIEATIREAAARQLDLGFRGRVIDAPRTEARLASASAIPVTRPATPPAAASADDAREGTPGEPPAMPDRDDDESTGPEITPKSGTH</sequence>
<evidence type="ECO:0000256" key="11">
    <source>
        <dbReference type="SAM" id="Phobius"/>
    </source>
</evidence>
<evidence type="ECO:0000256" key="4">
    <source>
        <dbReference type="ARBA" id="ARBA00022692"/>
    </source>
</evidence>
<evidence type="ECO:0000313" key="14">
    <source>
        <dbReference type="Proteomes" id="UP000655420"/>
    </source>
</evidence>
<dbReference type="GO" id="GO:0015385">
    <property type="term" value="F:sodium:proton antiporter activity"/>
    <property type="evidence" value="ECO:0007669"/>
    <property type="project" value="InterPro"/>
</dbReference>
<feature type="transmembrane region" description="Helical" evidence="11">
    <location>
        <begin position="32"/>
        <end position="56"/>
    </location>
</feature>
<dbReference type="Pfam" id="PF00999">
    <property type="entry name" value="Na_H_Exchanger"/>
    <property type="match status" value="1"/>
</dbReference>
<keyword evidence="2" id="KW-0813">Transport</keyword>
<evidence type="ECO:0000256" key="10">
    <source>
        <dbReference type="SAM" id="MobiDB-lite"/>
    </source>
</evidence>
<evidence type="ECO:0000256" key="3">
    <source>
        <dbReference type="ARBA" id="ARBA00022475"/>
    </source>
</evidence>
<dbReference type="RefSeq" id="WP_200610258.1">
    <property type="nucleotide sequence ID" value="NZ_JAEHHL010000007.1"/>
</dbReference>
<keyword evidence="14" id="KW-1185">Reference proteome</keyword>
<feature type="transmembrane region" description="Helical" evidence="11">
    <location>
        <begin position="233"/>
        <end position="251"/>
    </location>
</feature>
<feature type="transmembrane region" description="Helical" evidence="11">
    <location>
        <begin position="288"/>
        <end position="313"/>
    </location>
</feature>
<evidence type="ECO:0000256" key="1">
    <source>
        <dbReference type="ARBA" id="ARBA00004651"/>
    </source>
</evidence>
<dbReference type="EMBL" id="JAEHHL010000007">
    <property type="protein sequence ID" value="MBK0399989.1"/>
    <property type="molecule type" value="Genomic_DNA"/>
</dbReference>
<dbReference type="GO" id="GO:0051453">
    <property type="term" value="P:regulation of intracellular pH"/>
    <property type="evidence" value="ECO:0007669"/>
    <property type="project" value="TreeGrafter"/>
</dbReference>
<name>A0A8J7M7X0_9RHOB</name>
<keyword evidence="4 11" id="KW-0812">Transmembrane</keyword>
<dbReference type="InterPro" id="IPR014710">
    <property type="entry name" value="RmlC-like_jellyroll"/>
</dbReference>
<dbReference type="SMART" id="SM00100">
    <property type="entry name" value="cNMP"/>
    <property type="match status" value="1"/>
</dbReference>
<dbReference type="InterPro" id="IPR006153">
    <property type="entry name" value="Cation/H_exchanger_TM"/>
</dbReference>
<dbReference type="PANTHER" id="PTHR10110">
    <property type="entry name" value="SODIUM/HYDROGEN EXCHANGER"/>
    <property type="match status" value="1"/>
</dbReference>
<reference evidence="13" key="1">
    <citation type="submission" date="2020-12" db="EMBL/GenBank/DDBJ databases">
        <title>Bacterial taxonomy.</title>
        <authorList>
            <person name="Pan X."/>
        </authorList>
    </citation>
    <scope>NUCLEOTIDE SEQUENCE</scope>
    <source>
        <strain evidence="13">M0105</strain>
    </source>
</reference>
<dbReference type="PANTHER" id="PTHR10110:SF86">
    <property type="entry name" value="SODIUM_HYDROGEN EXCHANGER 7"/>
    <property type="match status" value="1"/>
</dbReference>
<feature type="transmembrane region" description="Helical" evidence="11">
    <location>
        <begin position="257"/>
        <end position="276"/>
    </location>
</feature>
<keyword evidence="8 11" id="KW-0472">Membrane</keyword>
<evidence type="ECO:0000256" key="8">
    <source>
        <dbReference type="ARBA" id="ARBA00023136"/>
    </source>
</evidence>
<evidence type="ECO:0000313" key="13">
    <source>
        <dbReference type="EMBL" id="MBK0399989.1"/>
    </source>
</evidence>
<protein>
    <submittedName>
        <fullName evidence="13">Cation:proton antiporter</fullName>
    </submittedName>
</protein>
<dbReference type="GO" id="GO:0098719">
    <property type="term" value="P:sodium ion import across plasma membrane"/>
    <property type="evidence" value="ECO:0007669"/>
    <property type="project" value="TreeGrafter"/>
</dbReference>
<accession>A0A8J7M7X0</accession>
<comment type="subcellular location">
    <subcellularLocation>
        <location evidence="1">Cell membrane</location>
        <topology evidence="1">Multi-pass membrane protein</topology>
    </subcellularLocation>
</comment>
<evidence type="ECO:0000256" key="2">
    <source>
        <dbReference type="ARBA" id="ARBA00022448"/>
    </source>
</evidence>
<keyword evidence="9" id="KW-0739">Sodium transport</keyword>
<dbReference type="InterPro" id="IPR018490">
    <property type="entry name" value="cNMP-bd_dom_sf"/>
</dbReference>
<keyword evidence="6" id="KW-0915">Sodium</keyword>
<dbReference type="Pfam" id="PF00027">
    <property type="entry name" value="cNMP_binding"/>
    <property type="match status" value="1"/>
</dbReference>
<keyword evidence="3" id="KW-1003">Cell membrane</keyword>
<dbReference type="GO" id="GO:0015386">
    <property type="term" value="F:potassium:proton antiporter activity"/>
    <property type="evidence" value="ECO:0007669"/>
    <property type="project" value="TreeGrafter"/>
</dbReference>
<organism evidence="13 14">
    <name type="scientific">Thermohalobaculum xanthum</name>
    <dbReference type="NCBI Taxonomy" id="2753746"/>
    <lineage>
        <taxon>Bacteria</taxon>
        <taxon>Pseudomonadati</taxon>
        <taxon>Pseudomonadota</taxon>
        <taxon>Alphaproteobacteria</taxon>
        <taxon>Rhodobacterales</taxon>
        <taxon>Paracoccaceae</taxon>
        <taxon>Thermohalobaculum</taxon>
    </lineage>
</organism>
<evidence type="ECO:0000256" key="5">
    <source>
        <dbReference type="ARBA" id="ARBA00022989"/>
    </source>
</evidence>
<evidence type="ECO:0000259" key="12">
    <source>
        <dbReference type="PROSITE" id="PS50042"/>
    </source>
</evidence>
<dbReference type="Proteomes" id="UP000655420">
    <property type="component" value="Unassembled WGS sequence"/>
</dbReference>
<dbReference type="GO" id="GO:0005886">
    <property type="term" value="C:plasma membrane"/>
    <property type="evidence" value="ECO:0007669"/>
    <property type="project" value="UniProtKB-SubCell"/>
</dbReference>
<feature type="transmembrane region" description="Helical" evidence="11">
    <location>
        <begin position="392"/>
        <end position="415"/>
    </location>
</feature>
<feature type="region of interest" description="Disordered" evidence="10">
    <location>
        <begin position="843"/>
        <end position="895"/>
    </location>
</feature>
<comment type="caution">
    <text evidence="13">The sequence shown here is derived from an EMBL/GenBank/DDBJ whole genome shotgun (WGS) entry which is preliminary data.</text>
</comment>
<dbReference type="PROSITE" id="PS50042">
    <property type="entry name" value="CNMP_BINDING_3"/>
    <property type="match status" value="1"/>
</dbReference>
<proteinExistence type="predicted"/>
<dbReference type="InterPro" id="IPR018422">
    <property type="entry name" value="Cation/H_exchanger_CPA1"/>
</dbReference>
<feature type="transmembrane region" description="Helical" evidence="11">
    <location>
        <begin position="76"/>
        <end position="95"/>
    </location>
</feature>
<dbReference type="Gene3D" id="2.60.120.10">
    <property type="entry name" value="Jelly Rolls"/>
    <property type="match status" value="1"/>
</dbReference>
<keyword evidence="7" id="KW-0406">Ion transport</keyword>
<keyword evidence="5 11" id="KW-1133">Transmembrane helix</keyword>
<feature type="transmembrane region" description="Helical" evidence="11">
    <location>
        <begin position="131"/>
        <end position="151"/>
    </location>
</feature>
<gene>
    <name evidence="13" type="ORF">H0I76_12390</name>
</gene>
<dbReference type="Gene3D" id="6.10.140.1330">
    <property type="match status" value="1"/>
</dbReference>
<evidence type="ECO:0000256" key="7">
    <source>
        <dbReference type="ARBA" id="ARBA00023065"/>
    </source>
</evidence>
<feature type="transmembrane region" description="Helical" evidence="11">
    <location>
        <begin position="102"/>
        <end position="125"/>
    </location>
</feature>
<feature type="compositionally biased region" description="Low complexity" evidence="10">
    <location>
        <begin position="846"/>
        <end position="861"/>
    </location>
</feature>
<dbReference type="AlphaFoldDB" id="A0A8J7M7X0"/>